<dbReference type="AlphaFoldDB" id="A0AAJ5W504"/>
<name>A0AAJ5W504_9SPHI</name>
<keyword evidence="1" id="KW-0812">Transmembrane</keyword>
<reference evidence="2" key="1">
    <citation type="submission" date="2023-03" db="EMBL/GenBank/DDBJ databases">
        <title>Andean soil-derived lignocellulolytic bacterial consortium as a source of novel taxa and putative plastic-active enzymes.</title>
        <authorList>
            <person name="Diaz-Garcia L."/>
            <person name="Chuvochina M."/>
            <person name="Feuerriegel G."/>
            <person name="Bunk B."/>
            <person name="Sproer C."/>
            <person name="Streit W.R."/>
            <person name="Rodriguez L.M."/>
            <person name="Overmann J."/>
            <person name="Jimenez D.J."/>
        </authorList>
    </citation>
    <scope>NUCLEOTIDE SEQUENCE</scope>
    <source>
        <strain evidence="2">MAG 3858</strain>
    </source>
</reference>
<feature type="transmembrane region" description="Helical" evidence="1">
    <location>
        <begin position="116"/>
        <end position="137"/>
    </location>
</feature>
<dbReference type="Proteomes" id="UP001214530">
    <property type="component" value="Chromosome"/>
</dbReference>
<evidence type="ECO:0000313" key="2">
    <source>
        <dbReference type="EMBL" id="WEK18231.1"/>
    </source>
</evidence>
<dbReference type="EMBL" id="CP119313">
    <property type="protein sequence ID" value="WEK18231.1"/>
    <property type="molecule type" value="Genomic_DNA"/>
</dbReference>
<organism evidence="2 3">
    <name type="scientific">Candidatus Pedobacter colombiensis</name>
    <dbReference type="NCBI Taxonomy" id="3121371"/>
    <lineage>
        <taxon>Bacteria</taxon>
        <taxon>Pseudomonadati</taxon>
        <taxon>Bacteroidota</taxon>
        <taxon>Sphingobacteriia</taxon>
        <taxon>Sphingobacteriales</taxon>
        <taxon>Sphingobacteriaceae</taxon>
        <taxon>Pedobacter</taxon>
    </lineage>
</organism>
<feature type="transmembrane region" description="Helical" evidence="1">
    <location>
        <begin position="184"/>
        <end position="214"/>
    </location>
</feature>
<feature type="transmembrane region" description="Helical" evidence="1">
    <location>
        <begin position="144"/>
        <end position="164"/>
    </location>
</feature>
<feature type="transmembrane region" description="Helical" evidence="1">
    <location>
        <begin position="81"/>
        <end position="96"/>
    </location>
</feature>
<protein>
    <submittedName>
        <fullName evidence="2">CDP-alcohol phosphatidyltransferase</fullName>
    </submittedName>
</protein>
<keyword evidence="1" id="KW-1133">Transmembrane helix</keyword>
<dbReference type="Gene3D" id="1.20.120.1760">
    <property type="match status" value="1"/>
</dbReference>
<feature type="transmembrane region" description="Helical" evidence="1">
    <location>
        <begin position="56"/>
        <end position="74"/>
    </location>
</feature>
<proteinExistence type="predicted"/>
<keyword evidence="1" id="KW-0472">Membrane</keyword>
<evidence type="ECO:0000256" key="1">
    <source>
        <dbReference type="SAM" id="Phobius"/>
    </source>
</evidence>
<dbReference type="InterPro" id="IPR043130">
    <property type="entry name" value="CDP-OH_PTrfase_TM_dom"/>
</dbReference>
<evidence type="ECO:0000313" key="3">
    <source>
        <dbReference type="Proteomes" id="UP001214530"/>
    </source>
</evidence>
<sequence>MEENKLREETLIASADTDDLKRVFQDRKRTNILNSLEQQTISFLVTRVPNYISSNMLTFTGTFGSVLVLTGFILANYIDRTYLLLGILGLIINWFGDSLDGRIAYYRNIPRKWYGFSLDIIMDWVSTVLIGLGYMVYAKSSYELIAFVFVVLYGWAMIISQLRYKITDVYSIDSGLVGPTEIRIILALIFVLEVIFGNLIAYFASAICITLFIINIADTRKLLKLGDIRDNIEKNAKKKAA</sequence>
<gene>
    <name evidence="2" type="ORF">P0Y49_15680</name>
</gene>
<accession>A0AAJ5W504</accession>